<feature type="domain" description="KY-like immunoglobulin-like" evidence="1">
    <location>
        <begin position="477"/>
        <end position="586"/>
    </location>
</feature>
<proteinExistence type="predicted"/>
<protein>
    <recommendedName>
        <fullName evidence="1">KY-like immunoglobulin-like domain-containing protein</fullName>
    </recommendedName>
</protein>
<dbReference type="EMBL" id="JANPWB010000015">
    <property type="protein sequence ID" value="KAJ1089150.1"/>
    <property type="molecule type" value="Genomic_DNA"/>
</dbReference>
<dbReference type="GO" id="GO:0005737">
    <property type="term" value="C:cytoplasm"/>
    <property type="evidence" value="ECO:0007669"/>
    <property type="project" value="TreeGrafter"/>
</dbReference>
<evidence type="ECO:0000313" key="2">
    <source>
        <dbReference type="EMBL" id="KAJ1089150.1"/>
    </source>
</evidence>
<dbReference type="InterPro" id="IPR052557">
    <property type="entry name" value="CAP/Cytokinesis_protein"/>
</dbReference>
<evidence type="ECO:0000313" key="3">
    <source>
        <dbReference type="Proteomes" id="UP001066276"/>
    </source>
</evidence>
<gene>
    <name evidence="2" type="ORF">NDU88_002301</name>
</gene>
<dbReference type="AlphaFoldDB" id="A0AAV7LNW7"/>
<evidence type="ECO:0000259" key="1">
    <source>
        <dbReference type="Pfam" id="PF23265"/>
    </source>
</evidence>
<feature type="domain" description="KY-like immunoglobulin-like" evidence="1">
    <location>
        <begin position="356"/>
        <end position="462"/>
    </location>
</feature>
<dbReference type="GO" id="GO:0007517">
    <property type="term" value="P:muscle organ development"/>
    <property type="evidence" value="ECO:0007669"/>
    <property type="project" value="TreeGrafter"/>
</dbReference>
<dbReference type="InterPro" id="IPR056564">
    <property type="entry name" value="Ig-like_KY"/>
</dbReference>
<dbReference type="PANTHER" id="PTHR46333:SF3">
    <property type="entry name" value="KYPHOSCOLIOSIS PEPTIDASE"/>
    <property type="match status" value="1"/>
</dbReference>
<sequence length="816" mass="93499">MHFLLSTVNGKATVTLEGRSPLHFSFRLNGKESCGLMTLKKNGMKLDIFPRKTGHHMLCLYAKPENSVMDIYENLVEYIIECRSVDKNMLLPRELENPVGPSWVTKSKGFLQPSHLEPVIHTLDGRCTVTFMLEKQMAVMATLHSDEIPVTEEIQRRHIFQVAEQNKIQFRVQIPKAGLYVLKIFGESSLASEHFEYVCNYILSCKNTDVHWPPFPEELHNPVGPSFLMEEKGFLQPSHMDPIIFTTDGRCSMSFSLEQDIDILAHLYSDDIPLTKDIERRHILQAQTKNKVELRVQLPQAGMYVLKIYSDSHRSGDFEYVGNYLICCTNERVKWPPFPLKLQNPVGPSSLMEEKGLLQPSQREPIIYTVDGRCSVSFTLEKDINFLALLHDEMNITEEYERTHILQVQCENRIEFKIQLPKASTYVLRIYAETKSNTGHFEYICNYLVCCTNLDAHWPAFPSMLENPVGPCRLMEKYGLFQPSHSEPIIYTTDGRCSISFSLSKKVHLFARLHSDDITMSEDFGRRHVLLIQKENSITFEVQIPQTGTYVLKIYAEHDKGHGKTCFVCNYLLCCPNTGVRWPAFPEDLRSPVGPNWSMENRGVFKPSHTEPIIYAVDGSCSINFTLAENVTIMATLHSDDITTERIKRRHIFPVYKENNVEFKIRLPQAGLYVLKVYAKKKSDPNNLYEFLCNYLVRCTNTQVKWPAFPQIYCTWASNYELEEPLAGVLPANSNVYFKLRAKGAAGVSIKGKYLFPLSLNNEGFWVGTFNTTGSQNVYVQVTKNLNKSYSSVLGYHVESEAEILPLFHDKTKMDD</sequence>
<feature type="domain" description="KY-like immunoglobulin-like" evidence="1">
    <location>
        <begin position="113"/>
        <end position="216"/>
    </location>
</feature>
<organism evidence="2 3">
    <name type="scientific">Pleurodeles waltl</name>
    <name type="common">Iberian ribbed newt</name>
    <dbReference type="NCBI Taxonomy" id="8319"/>
    <lineage>
        <taxon>Eukaryota</taxon>
        <taxon>Metazoa</taxon>
        <taxon>Chordata</taxon>
        <taxon>Craniata</taxon>
        <taxon>Vertebrata</taxon>
        <taxon>Euteleostomi</taxon>
        <taxon>Amphibia</taxon>
        <taxon>Batrachia</taxon>
        <taxon>Caudata</taxon>
        <taxon>Salamandroidea</taxon>
        <taxon>Salamandridae</taxon>
        <taxon>Pleurodelinae</taxon>
        <taxon>Pleurodeles</taxon>
    </lineage>
</organism>
<reference evidence="2" key="1">
    <citation type="journal article" date="2022" name="bioRxiv">
        <title>Sequencing and chromosome-scale assembly of the giantPleurodeles waltlgenome.</title>
        <authorList>
            <person name="Brown T."/>
            <person name="Elewa A."/>
            <person name="Iarovenko S."/>
            <person name="Subramanian E."/>
            <person name="Araus A.J."/>
            <person name="Petzold A."/>
            <person name="Susuki M."/>
            <person name="Suzuki K.-i.T."/>
            <person name="Hayashi T."/>
            <person name="Toyoda A."/>
            <person name="Oliveira C."/>
            <person name="Osipova E."/>
            <person name="Leigh N.D."/>
            <person name="Simon A."/>
            <person name="Yun M.H."/>
        </authorList>
    </citation>
    <scope>NUCLEOTIDE SEQUENCE</scope>
    <source>
        <strain evidence="2">20211129_DDA</strain>
        <tissue evidence="2">Liver</tissue>
    </source>
</reference>
<keyword evidence="3" id="KW-1185">Reference proteome</keyword>
<comment type="caution">
    <text evidence="2">The sequence shown here is derived from an EMBL/GenBank/DDBJ whole genome shotgun (WGS) entry which is preliminary data.</text>
</comment>
<name>A0AAV7LNW7_PLEWA</name>
<accession>A0AAV7LNW7</accession>
<dbReference type="Pfam" id="PF23265">
    <property type="entry name" value="Ig-like_KY"/>
    <property type="match status" value="6"/>
</dbReference>
<dbReference type="PANTHER" id="PTHR46333">
    <property type="entry name" value="CYTOKINESIS PROTEIN 3"/>
    <property type="match status" value="1"/>
</dbReference>
<feature type="domain" description="KY-like immunoglobulin-like" evidence="1">
    <location>
        <begin position="237"/>
        <end position="339"/>
    </location>
</feature>
<feature type="domain" description="KY-like immunoglobulin-like" evidence="1">
    <location>
        <begin position="5"/>
        <end position="92"/>
    </location>
</feature>
<dbReference type="Proteomes" id="UP001066276">
    <property type="component" value="Chromosome 11"/>
</dbReference>
<feature type="domain" description="KY-like immunoglobulin-like" evidence="1">
    <location>
        <begin position="608"/>
        <end position="710"/>
    </location>
</feature>
<dbReference type="GO" id="GO:0007528">
    <property type="term" value="P:neuromuscular junction development"/>
    <property type="evidence" value="ECO:0007669"/>
    <property type="project" value="TreeGrafter"/>
</dbReference>